<dbReference type="SMART" id="SM00633">
    <property type="entry name" value="Glyco_10"/>
    <property type="match status" value="1"/>
</dbReference>
<organism evidence="8 9">
    <name type="scientific">Flavobacterium beibuense</name>
    <dbReference type="NCBI Taxonomy" id="657326"/>
    <lineage>
        <taxon>Bacteria</taxon>
        <taxon>Pseudomonadati</taxon>
        <taxon>Bacteroidota</taxon>
        <taxon>Flavobacteriia</taxon>
        <taxon>Flavobacteriales</taxon>
        <taxon>Flavobacteriaceae</taxon>
        <taxon>Flavobacterium</taxon>
    </lineage>
</organism>
<dbReference type="InterPro" id="IPR031158">
    <property type="entry name" value="GH10_AS"/>
</dbReference>
<dbReference type="Pfam" id="PF00331">
    <property type="entry name" value="Glyco_hydro_10"/>
    <property type="match status" value="1"/>
</dbReference>
<reference evidence="8 9" key="1">
    <citation type="submission" date="2014-12" db="EMBL/GenBank/DDBJ databases">
        <title>Genome sequence of Flavobacterium beibuense RSKm HC5.</title>
        <authorList>
            <person name="Kim J.F."/>
            <person name="Song J.Y."/>
            <person name="Kwak M.-J."/>
            <person name="Lee S.-W."/>
        </authorList>
    </citation>
    <scope>NUCLEOTIDE SEQUENCE [LARGE SCALE GENOMIC DNA]</scope>
    <source>
        <strain evidence="8 9">RSKm HC5</strain>
    </source>
</reference>
<dbReference type="InterPro" id="IPR017853">
    <property type="entry name" value="GH"/>
</dbReference>
<evidence type="ECO:0000256" key="1">
    <source>
        <dbReference type="ARBA" id="ARBA00022801"/>
    </source>
</evidence>
<comment type="catalytic activity">
    <reaction evidence="6">
        <text>Endohydrolysis of (1-&gt;4)-beta-D-xylosidic linkages in xylans.</text>
        <dbReference type="EC" id="3.2.1.8"/>
    </reaction>
</comment>
<feature type="active site" description="Nucleophile" evidence="5">
    <location>
        <position position="272"/>
    </location>
</feature>
<dbReference type="EMBL" id="JUIW01000002">
    <property type="protein sequence ID" value="RYJ44963.1"/>
    <property type="molecule type" value="Genomic_DNA"/>
</dbReference>
<dbReference type="InterPro" id="IPR001000">
    <property type="entry name" value="GH10_dom"/>
</dbReference>
<keyword evidence="1 6" id="KW-0378">Hydrolase</keyword>
<sequence>MTYTSKTIRKIILVTVVGISSFSCKHSVEYNDKGETFKDAFKDKFYIGVAINRRQAMQKNEKEATLIKQQFNSISPENDLKWENIHPAPGIYNFNPADKYVKTGMESDMFIIGHTLVWHSQTPDWVFTDEHENLLTREQLLERMKSHIDAVVTRYKGKIKGWDVINEALNEDGSLRDSKWRNIIGDDYIEKAFEFAHAADPEAELYYNDYNLYKAEKRSGAIKIVNSLKDKGIPIKAVGEQGHYNLDRASLKDIEATIQDFIKAGVIVNFTELDISVLPEANADATADVANSETYKEELNPYTDGLPAEVENRLAQRYGSIFQLFVKYEKHIDRVTFWGLSDADSWLNNWPVRGRTNYPLPFNRDYTVKKEVTKAILDAAK</sequence>
<evidence type="ECO:0000256" key="3">
    <source>
        <dbReference type="ARBA" id="ARBA00023295"/>
    </source>
</evidence>
<keyword evidence="8" id="KW-0858">Xylan degradation</keyword>
<keyword evidence="3 6" id="KW-0326">Glycosidase</keyword>
<evidence type="ECO:0000256" key="5">
    <source>
        <dbReference type="PROSITE-ProRule" id="PRU10061"/>
    </source>
</evidence>
<dbReference type="InterPro" id="IPR044846">
    <property type="entry name" value="GH10"/>
</dbReference>
<dbReference type="RefSeq" id="WP_129749769.1">
    <property type="nucleotide sequence ID" value="NZ_JUIW01000002.1"/>
</dbReference>
<keyword evidence="4 6" id="KW-0624">Polysaccharide degradation</keyword>
<dbReference type="PANTHER" id="PTHR31490:SF90">
    <property type="entry name" value="ENDO-1,4-BETA-XYLANASE A"/>
    <property type="match status" value="1"/>
</dbReference>
<dbReference type="PRINTS" id="PR00134">
    <property type="entry name" value="GLHYDRLASE10"/>
</dbReference>
<name>A0A444WGH1_9FLAO</name>
<evidence type="ECO:0000259" key="7">
    <source>
        <dbReference type="PROSITE" id="PS51760"/>
    </source>
</evidence>
<comment type="similarity">
    <text evidence="6">Belongs to the glycosyl hydrolase 10 (cellulase F) family.</text>
</comment>
<proteinExistence type="inferred from homology"/>
<evidence type="ECO:0000256" key="6">
    <source>
        <dbReference type="RuleBase" id="RU361174"/>
    </source>
</evidence>
<dbReference type="SUPFAM" id="SSF51445">
    <property type="entry name" value="(Trans)glycosidases"/>
    <property type="match status" value="1"/>
</dbReference>
<dbReference type="AlphaFoldDB" id="A0A444WGH1"/>
<keyword evidence="2 6" id="KW-0119">Carbohydrate metabolism</keyword>
<dbReference type="Proteomes" id="UP000289775">
    <property type="component" value="Unassembled WGS sequence"/>
</dbReference>
<keyword evidence="9" id="KW-1185">Reference proteome</keyword>
<dbReference type="OrthoDB" id="9809277at2"/>
<dbReference type="GO" id="GO:0031176">
    <property type="term" value="F:endo-1,4-beta-xylanase activity"/>
    <property type="evidence" value="ECO:0007669"/>
    <property type="project" value="UniProtKB-EC"/>
</dbReference>
<feature type="domain" description="GH10" evidence="7">
    <location>
        <begin position="31"/>
        <end position="379"/>
    </location>
</feature>
<evidence type="ECO:0000313" key="9">
    <source>
        <dbReference type="Proteomes" id="UP000289775"/>
    </source>
</evidence>
<evidence type="ECO:0000256" key="4">
    <source>
        <dbReference type="ARBA" id="ARBA00023326"/>
    </source>
</evidence>
<comment type="caution">
    <text evidence="8">The sequence shown here is derived from an EMBL/GenBank/DDBJ whole genome shotgun (WGS) entry which is preliminary data.</text>
</comment>
<dbReference type="PROSITE" id="PS51760">
    <property type="entry name" value="GH10_2"/>
    <property type="match status" value="1"/>
</dbReference>
<dbReference type="PANTHER" id="PTHR31490">
    <property type="entry name" value="GLYCOSYL HYDROLASE"/>
    <property type="match status" value="1"/>
</dbReference>
<dbReference type="EC" id="3.2.1.8" evidence="6"/>
<gene>
    <name evidence="8" type="ORF">NU09_0597</name>
</gene>
<accession>A0A444WGH1</accession>
<evidence type="ECO:0000313" key="8">
    <source>
        <dbReference type="EMBL" id="RYJ44963.1"/>
    </source>
</evidence>
<evidence type="ECO:0000256" key="2">
    <source>
        <dbReference type="ARBA" id="ARBA00023277"/>
    </source>
</evidence>
<dbReference type="GO" id="GO:0045493">
    <property type="term" value="P:xylan catabolic process"/>
    <property type="evidence" value="ECO:0007669"/>
    <property type="project" value="UniProtKB-KW"/>
</dbReference>
<dbReference type="Gene3D" id="3.20.20.80">
    <property type="entry name" value="Glycosidases"/>
    <property type="match status" value="1"/>
</dbReference>
<dbReference type="PROSITE" id="PS00591">
    <property type="entry name" value="GH10_1"/>
    <property type="match status" value="1"/>
</dbReference>
<dbReference type="PROSITE" id="PS51257">
    <property type="entry name" value="PROKAR_LIPOPROTEIN"/>
    <property type="match status" value="1"/>
</dbReference>
<protein>
    <recommendedName>
        <fullName evidence="6">Beta-xylanase</fullName>
        <ecNumber evidence="6">3.2.1.8</ecNumber>
    </recommendedName>
</protein>